<keyword evidence="2" id="KW-1185">Reference proteome</keyword>
<proteinExistence type="predicted"/>
<dbReference type="Proteomes" id="UP000659698">
    <property type="component" value="Unassembled WGS sequence"/>
</dbReference>
<comment type="caution">
    <text evidence="1">The sequence shown here is derived from an EMBL/GenBank/DDBJ whole genome shotgun (WGS) entry which is preliminary data.</text>
</comment>
<name>A0ABR6VTC0_9BACT</name>
<evidence type="ECO:0000313" key="1">
    <source>
        <dbReference type="EMBL" id="MBC3540142.1"/>
    </source>
</evidence>
<accession>A0ABR6VTC0</accession>
<dbReference type="InterPro" id="IPR027056">
    <property type="entry name" value="Gluconate_2DH_su3"/>
</dbReference>
<protein>
    <submittedName>
        <fullName evidence="1">Gluconate 2-dehydrogenase subunit 3 family protein</fullName>
    </submittedName>
</protein>
<dbReference type="EMBL" id="JACOAF010000023">
    <property type="protein sequence ID" value="MBC3540142.1"/>
    <property type="molecule type" value="Genomic_DNA"/>
</dbReference>
<organism evidence="1 2">
    <name type="scientific">Rufibacter sediminis</name>
    <dbReference type="NCBI Taxonomy" id="2762756"/>
    <lineage>
        <taxon>Bacteria</taxon>
        <taxon>Pseudomonadati</taxon>
        <taxon>Bacteroidota</taxon>
        <taxon>Cytophagia</taxon>
        <taxon>Cytophagales</taxon>
        <taxon>Hymenobacteraceae</taxon>
        <taxon>Rufibacter</taxon>
    </lineage>
</organism>
<dbReference type="Pfam" id="PF13618">
    <property type="entry name" value="Gluconate_2-dh3"/>
    <property type="match status" value="1"/>
</dbReference>
<reference evidence="1 2" key="1">
    <citation type="journal article" date="2019" name="Int. J. Syst. Evol. Microbiol.">
        <title>Rufibacter sediminis sp. nov., isolated from freshwater lake sediment.</title>
        <authorList>
            <person name="Qu J.H."/>
            <person name="Zhang L.J."/>
            <person name="Fu Y.H."/>
            <person name="Li H.F."/>
        </authorList>
    </citation>
    <scope>NUCLEOTIDE SEQUENCE [LARGE SCALE GENOMIC DNA]</scope>
    <source>
        <strain evidence="1 2">H-1</strain>
    </source>
</reference>
<gene>
    <name evidence="1" type="ORF">H7U12_10645</name>
</gene>
<evidence type="ECO:0000313" key="2">
    <source>
        <dbReference type="Proteomes" id="UP000659698"/>
    </source>
</evidence>
<sequence>MKRRAAVKGLLIFTGGLVLLPSCMLERDKASVQLKHLEVSGDDEKMLAELVETLIPTTDTAGAKTLGLHKFTLKMVDEVYGEEDQRAFQDGMAAFQKQTKKQTGSTFAECTPPQRQEVVAAVNAGNAAPEVLAFYKIVKDQTILGYLNSELVMTKLRKYELVPSRYLAYYPVKAAKVTSNG</sequence>
<dbReference type="RefSeq" id="WP_186637207.1">
    <property type="nucleotide sequence ID" value="NZ_JACOAF010000023.1"/>
</dbReference>